<keyword evidence="2" id="KW-1133">Transmembrane helix</keyword>
<organism evidence="3 4">
    <name type="scientific">Haemaphysalis longicornis</name>
    <name type="common">Bush tick</name>
    <dbReference type="NCBI Taxonomy" id="44386"/>
    <lineage>
        <taxon>Eukaryota</taxon>
        <taxon>Metazoa</taxon>
        <taxon>Ecdysozoa</taxon>
        <taxon>Arthropoda</taxon>
        <taxon>Chelicerata</taxon>
        <taxon>Arachnida</taxon>
        <taxon>Acari</taxon>
        <taxon>Parasitiformes</taxon>
        <taxon>Ixodida</taxon>
        <taxon>Ixodoidea</taxon>
        <taxon>Ixodidae</taxon>
        <taxon>Haemaphysalinae</taxon>
        <taxon>Haemaphysalis</taxon>
    </lineage>
</organism>
<evidence type="ECO:0000313" key="4">
    <source>
        <dbReference type="Proteomes" id="UP000821853"/>
    </source>
</evidence>
<sequence length="297" mass="31976">MVPPETSPLGHTVSSKDGLQHRNKRSARPRTSPTTVIAPRPGYSASLSSPPLRPDAASTGTTPPCPSLAVGSRGGARSLDLSQLLLRQLFSLRVPLRARNEVGFYFASSALFLVFFFLPAASSSSPPGVRGEASPWWRGWDDDPTDWKEQRRGESATLRSTAPPPGALQVFGTRRRPGGTWAKLLLLLFFLPPLPVLLPLIVAPIQEPKSNDGEVTWSSFLLSGLPCVYVMPFFPPRHHRRPAESSSWLPPPPADDLYPLPLPGASSWPSTAVPDTAVCVIEHGTAAASRFLVSPAA</sequence>
<dbReference type="AlphaFoldDB" id="A0A9J6FWC5"/>
<proteinExistence type="predicted"/>
<protein>
    <recommendedName>
        <fullName evidence="5">Transmembrane protein</fullName>
    </recommendedName>
</protein>
<keyword evidence="4" id="KW-1185">Reference proteome</keyword>
<gene>
    <name evidence="3" type="ORF">HPB48_006192</name>
</gene>
<dbReference type="VEuPathDB" id="VectorBase:HLOH_057592"/>
<keyword evidence="2" id="KW-0812">Transmembrane</keyword>
<feature type="transmembrane region" description="Helical" evidence="2">
    <location>
        <begin position="102"/>
        <end position="121"/>
    </location>
</feature>
<evidence type="ECO:0000313" key="3">
    <source>
        <dbReference type="EMBL" id="KAH9366356.1"/>
    </source>
</evidence>
<feature type="compositionally biased region" description="Basic and acidic residues" evidence="1">
    <location>
        <begin position="141"/>
        <end position="154"/>
    </location>
</feature>
<feature type="region of interest" description="Disordered" evidence="1">
    <location>
        <begin position="1"/>
        <end position="73"/>
    </location>
</feature>
<name>A0A9J6FWC5_HAELO</name>
<feature type="region of interest" description="Disordered" evidence="1">
    <location>
        <begin position="141"/>
        <end position="168"/>
    </location>
</feature>
<dbReference type="EMBL" id="JABSTR010000004">
    <property type="protein sequence ID" value="KAH9366356.1"/>
    <property type="molecule type" value="Genomic_DNA"/>
</dbReference>
<evidence type="ECO:0000256" key="1">
    <source>
        <dbReference type="SAM" id="MobiDB-lite"/>
    </source>
</evidence>
<evidence type="ECO:0008006" key="5">
    <source>
        <dbReference type="Google" id="ProtNLM"/>
    </source>
</evidence>
<keyword evidence="2" id="KW-0472">Membrane</keyword>
<reference evidence="3 4" key="1">
    <citation type="journal article" date="2020" name="Cell">
        <title>Large-Scale Comparative Analyses of Tick Genomes Elucidate Their Genetic Diversity and Vector Capacities.</title>
        <authorList>
            <consortium name="Tick Genome and Microbiome Consortium (TIGMIC)"/>
            <person name="Jia N."/>
            <person name="Wang J."/>
            <person name="Shi W."/>
            <person name="Du L."/>
            <person name="Sun Y."/>
            <person name="Zhan W."/>
            <person name="Jiang J.F."/>
            <person name="Wang Q."/>
            <person name="Zhang B."/>
            <person name="Ji P."/>
            <person name="Bell-Sakyi L."/>
            <person name="Cui X.M."/>
            <person name="Yuan T.T."/>
            <person name="Jiang B.G."/>
            <person name="Yang W.F."/>
            <person name="Lam T.T."/>
            <person name="Chang Q.C."/>
            <person name="Ding S.J."/>
            <person name="Wang X.J."/>
            <person name="Zhu J.G."/>
            <person name="Ruan X.D."/>
            <person name="Zhao L."/>
            <person name="Wei J.T."/>
            <person name="Ye R.Z."/>
            <person name="Que T.C."/>
            <person name="Du C.H."/>
            <person name="Zhou Y.H."/>
            <person name="Cheng J.X."/>
            <person name="Dai P.F."/>
            <person name="Guo W.B."/>
            <person name="Han X.H."/>
            <person name="Huang E.J."/>
            <person name="Li L.F."/>
            <person name="Wei W."/>
            <person name="Gao Y.C."/>
            <person name="Liu J.Z."/>
            <person name="Shao H.Z."/>
            <person name="Wang X."/>
            <person name="Wang C.C."/>
            <person name="Yang T.C."/>
            <person name="Huo Q.B."/>
            <person name="Li W."/>
            <person name="Chen H.Y."/>
            <person name="Chen S.E."/>
            <person name="Zhou L.G."/>
            <person name="Ni X.B."/>
            <person name="Tian J.H."/>
            <person name="Sheng Y."/>
            <person name="Liu T."/>
            <person name="Pan Y.S."/>
            <person name="Xia L.Y."/>
            <person name="Li J."/>
            <person name="Zhao F."/>
            <person name="Cao W.C."/>
        </authorList>
    </citation>
    <scope>NUCLEOTIDE SEQUENCE [LARGE SCALE GENOMIC DNA]</scope>
    <source>
        <strain evidence="3">HaeL-2018</strain>
    </source>
</reference>
<dbReference type="Proteomes" id="UP000821853">
    <property type="component" value="Chromosome 2"/>
</dbReference>
<comment type="caution">
    <text evidence="3">The sequence shown here is derived from an EMBL/GenBank/DDBJ whole genome shotgun (WGS) entry which is preliminary data.</text>
</comment>
<feature type="transmembrane region" description="Helical" evidence="2">
    <location>
        <begin position="215"/>
        <end position="234"/>
    </location>
</feature>
<feature type="transmembrane region" description="Helical" evidence="2">
    <location>
        <begin position="184"/>
        <end position="203"/>
    </location>
</feature>
<accession>A0A9J6FWC5</accession>
<evidence type="ECO:0000256" key="2">
    <source>
        <dbReference type="SAM" id="Phobius"/>
    </source>
</evidence>